<dbReference type="EMBL" id="AB930182">
    <property type="protein sequence ID" value="BAO79541.1"/>
    <property type="molecule type" value="Genomic_DNA"/>
</dbReference>
<reference evidence="1 2" key="1">
    <citation type="submission" date="2014-04" db="EMBL/GenBank/DDBJ databases">
        <title>Whole genome of SPG24 was analyzed in behalf of its correct identification and originality.</title>
        <authorList>
            <person name="Lee O.H."/>
        </authorList>
    </citation>
    <scope>NUCLEOTIDE SEQUENCE [LARGE SCALE GENOMIC DNA]</scope>
    <source>
        <strain evidence="1 2">SPG24</strain>
    </source>
</reference>
<proteinExistence type="predicted"/>
<name>A0A024FRN4_9CAUD</name>
<keyword evidence="2" id="KW-1185">Reference proteome</keyword>
<dbReference type="Proteomes" id="UP000214715">
    <property type="component" value="Genome"/>
</dbReference>
<feature type="non-terminal residue" evidence="1">
    <location>
        <position position="1"/>
    </location>
</feature>
<sequence length="49" mass="5374">VAARIQLRTLDLTALSVGRTTISSMSVKMLRIFGDVLSARRKVTPFPSL</sequence>
<evidence type="ECO:0000313" key="2">
    <source>
        <dbReference type="Proteomes" id="UP000214715"/>
    </source>
</evidence>
<protein>
    <submittedName>
        <fullName evidence="1">Uncharacterized protein</fullName>
    </submittedName>
</protein>
<evidence type="ECO:0000313" key="1">
    <source>
        <dbReference type="EMBL" id="BAO79541.1"/>
    </source>
</evidence>
<accession>A0A024FRN4</accession>
<organism evidence="1 2">
    <name type="scientific">Bacillus phage SPG24</name>
    <dbReference type="NCBI Taxonomy" id="1497851"/>
    <lineage>
        <taxon>Viruses</taxon>
        <taxon>Duplodnaviria</taxon>
        <taxon>Heunggongvirae</taxon>
        <taxon>Uroviricota</taxon>
        <taxon>Caudoviricetes</taxon>
        <taxon>Herelleviridae</taxon>
        <taxon>Bastillevirinae</taxon>
        <taxon>Nitunavirus</taxon>
        <taxon>Nitunavirus SPG24</taxon>
    </lineage>
</organism>